<dbReference type="GO" id="GO:0030586">
    <property type="term" value="F:[methionine synthase] reductase (NADPH) activity"/>
    <property type="evidence" value="ECO:0007669"/>
    <property type="project" value="TreeGrafter"/>
</dbReference>
<dbReference type="Gene3D" id="3.40.50.80">
    <property type="entry name" value="Nucleotide-binding domain of ferredoxin-NADP reductase (FNR) module"/>
    <property type="match status" value="1"/>
</dbReference>
<name>A0AA85K7Z2_TRIRE</name>
<proteinExistence type="predicted"/>
<dbReference type="WBParaSite" id="TREG1_76320.1">
    <property type="protein sequence ID" value="TREG1_76320.1"/>
    <property type="gene ID" value="TREG1_76320"/>
</dbReference>
<dbReference type="GO" id="GO:0050667">
    <property type="term" value="P:homocysteine metabolic process"/>
    <property type="evidence" value="ECO:0007669"/>
    <property type="project" value="TreeGrafter"/>
</dbReference>
<organism evidence="6 8">
    <name type="scientific">Trichobilharzia regenti</name>
    <name type="common">Nasal bird schistosome</name>
    <dbReference type="NCBI Taxonomy" id="157069"/>
    <lineage>
        <taxon>Eukaryota</taxon>
        <taxon>Metazoa</taxon>
        <taxon>Spiralia</taxon>
        <taxon>Lophotrochozoa</taxon>
        <taxon>Platyhelminthes</taxon>
        <taxon>Trematoda</taxon>
        <taxon>Digenea</taxon>
        <taxon>Strigeidida</taxon>
        <taxon>Schistosomatoidea</taxon>
        <taxon>Schistosomatidae</taxon>
        <taxon>Trichobilharzia</taxon>
    </lineage>
</organism>
<dbReference type="InterPro" id="IPR017927">
    <property type="entry name" value="FAD-bd_FR_type"/>
</dbReference>
<dbReference type="SUPFAM" id="SSF63380">
    <property type="entry name" value="Riboflavin synthase domain-like"/>
    <property type="match status" value="1"/>
</dbReference>
<dbReference type="GO" id="GO:0009086">
    <property type="term" value="P:methionine biosynthetic process"/>
    <property type="evidence" value="ECO:0007669"/>
    <property type="project" value="TreeGrafter"/>
</dbReference>
<keyword evidence="2" id="KW-0285">Flavoprotein</keyword>
<evidence type="ECO:0000259" key="5">
    <source>
        <dbReference type="PROSITE" id="PS51384"/>
    </source>
</evidence>
<comment type="cofactor">
    <cofactor evidence="1">
        <name>FAD</name>
        <dbReference type="ChEBI" id="CHEBI:57692"/>
    </cofactor>
</comment>
<dbReference type="AlphaFoldDB" id="A0AA85K7Z2"/>
<protein>
    <recommendedName>
        <fullName evidence="5">FAD-binding FR-type domain-containing protein</fullName>
    </recommendedName>
</protein>
<dbReference type="Proteomes" id="UP000050795">
    <property type="component" value="Unassembled WGS sequence"/>
</dbReference>
<evidence type="ECO:0000256" key="4">
    <source>
        <dbReference type="ARBA" id="ARBA00023002"/>
    </source>
</evidence>
<sequence>MDVHCITQSIGEFQITSDKQNTDVGDYLLGDEFPKSWNIDKLSLPPKSIPLLKYKLIDDEEKSVSLSTSHIYANAPLSRSNTLPAQFKSLKCLTKGNSKTVYEATLRVTTEGGFNFSPGDSISIFPENDPHTVSWLLNRLDLDSLKNADTPFIVEAVDNTKARNLPSWLISGHSTSLRFLLTYCCELYIPISRRILRILADYCVVNDKTNSISFDRQRNRLLEFASQEGKNMFEVYILKPQLNLLDILYMFPACRPPFIHLLEILPRLQPRAYTLINLYDESSLSVEQDLTFIFTRVDFEYNNSNNNSNDSVSRLRYPHRHHGTCSGWLERQWFSVNRPVIGDDDDGDQHHRMEENSSTRIGEPIIQIYLRQNLTQFYLPANDGDNDAQRPVIMIGAGSGIAPFISFIRQRKRDYHETGSSTNNLWLIYGCRSPTTSLLFKEELSDAVNAKLLSHLCLCFSRDTVNSPDDKYTLADLPSVLREQACFPLKSHYVQECIYHSNSSENTPSEHGIELMHLVYDHSAKIMVCGDARGLAPGVFQAWIKLLAMKLHWVQTNTWCTYAELSSEELKNAQVYLQEMRKFKRYQEDIWL</sequence>
<dbReference type="PROSITE" id="PS51384">
    <property type="entry name" value="FAD_FR"/>
    <property type="match status" value="1"/>
</dbReference>
<keyword evidence="3" id="KW-0274">FAD</keyword>
<dbReference type="Pfam" id="PF00175">
    <property type="entry name" value="NAD_binding_1"/>
    <property type="match status" value="1"/>
</dbReference>
<evidence type="ECO:0000256" key="1">
    <source>
        <dbReference type="ARBA" id="ARBA00001974"/>
    </source>
</evidence>
<evidence type="ECO:0000256" key="2">
    <source>
        <dbReference type="ARBA" id="ARBA00022630"/>
    </source>
</evidence>
<reference evidence="7 8" key="2">
    <citation type="submission" date="2023-11" db="UniProtKB">
        <authorList>
            <consortium name="WormBaseParasite"/>
        </authorList>
    </citation>
    <scope>IDENTIFICATION</scope>
</reference>
<dbReference type="GO" id="GO:0005829">
    <property type="term" value="C:cytosol"/>
    <property type="evidence" value="ECO:0007669"/>
    <property type="project" value="TreeGrafter"/>
</dbReference>
<dbReference type="GO" id="GO:0010181">
    <property type="term" value="F:FMN binding"/>
    <property type="evidence" value="ECO:0007669"/>
    <property type="project" value="TreeGrafter"/>
</dbReference>
<dbReference type="Gene3D" id="2.40.30.10">
    <property type="entry name" value="Translation factors"/>
    <property type="match status" value="1"/>
</dbReference>
<evidence type="ECO:0000313" key="6">
    <source>
        <dbReference type="Proteomes" id="UP000050795"/>
    </source>
</evidence>
<evidence type="ECO:0000313" key="8">
    <source>
        <dbReference type="WBParaSite" id="TREG1_76320.2"/>
    </source>
</evidence>
<dbReference type="InterPro" id="IPR001433">
    <property type="entry name" value="OxRdtase_FAD/NAD-bd"/>
</dbReference>
<dbReference type="InterPro" id="IPR039261">
    <property type="entry name" value="FNR_nucleotide-bd"/>
</dbReference>
<reference evidence="6" key="1">
    <citation type="submission" date="2022-06" db="EMBL/GenBank/DDBJ databases">
        <authorList>
            <person name="Berger JAMES D."/>
            <person name="Berger JAMES D."/>
        </authorList>
    </citation>
    <scope>NUCLEOTIDE SEQUENCE [LARGE SCALE GENOMIC DNA]</scope>
</reference>
<dbReference type="InterPro" id="IPR003097">
    <property type="entry name" value="CysJ-like_FAD-binding"/>
</dbReference>
<keyword evidence="6" id="KW-1185">Reference proteome</keyword>
<dbReference type="Pfam" id="PF00667">
    <property type="entry name" value="FAD_binding_1"/>
    <property type="match status" value="1"/>
</dbReference>
<keyword evidence="4" id="KW-0560">Oxidoreductase</keyword>
<dbReference type="SUPFAM" id="SSF52343">
    <property type="entry name" value="Ferredoxin reductase-like, C-terminal NADP-linked domain"/>
    <property type="match status" value="1"/>
</dbReference>
<dbReference type="PANTHER" id="PTHR19384">
    <property type="entry name" value="NITRIC OXIDE SYNTHASE-RELATED"/>
    <property type="match status" value="1"/>
</dbReference>
<evidence type="ECO:0000313" key="7">
    <source>
        <dbReference type="WBParaSite" id="TREG1_76320.1"/>
    </source>
</evidence>
<feature type="domain" description="FAD-binding FR-type" evidence="5">
    <location>
        <begin position="80"/>
        <end position="380"/>
    </location>
</feature>
<dbReference type="InterPro" id="IPR017938">
    <property type="entry name" value="Riboflavin_synthase-like_b-brl"/>
</dbReference>
<dbReference type="InterPro" id="IPR023173">
    <property type="entry name" value="NADPH_Cyt_P450_Rdtase_alpha"/>
</dbReference>
<accession>A0AA85K7Z2</accession>
<dbReference type="WBParaSite" id="TREG1_76320.3">
    <property type="protein sequence ID" value="TREG1_76320.3"/>
    <property type="gene ID" value="TREG1_76320"/>
</dbReference>
<dbReference type="GO" id="GO:0050660">
    <property type="term" value="F:flavin adenine dinucleotide binding"/>
    <property type="evidence" value="ECO:0007669"/>
    <property type="project" value="TreeGrafter"/>
</dbReference>
<dbReference type="PANTHER" id="PTHR19384:SF84">
    <property type="entry name" value="METHIONINE SYNTHASE REDUCTASE"/>
    <property type="match status" value="1"/>
</dbReference>
<dbReference type="WBParaSite" id="TREG1_76320.2">
    <property type="protein sequence ID" value="TREG1_76320.2"/>
    <property type="gene ID" value="TREG1_76320"/>
</dbReference>
<evidence type="ECO:0000256" key="3">
    <source>
        <dbReference type="ARBA" id="ARBA00022827"/>
    </source>
</evidence>
<dbReference type="WBParaSite" id="TREG1_76320.4">
    <property type="protein sequence ID" value="TREG1_76320.4"/>
    <property type="gene ID" value="TREG1_76320"/>
</dbReference>
<dbReference type="Gene3D" id="1.20.990.10">
    <property type="entry name" value="NADPH-cytochrome p450 Reductase, Chain A, domain 3"/>
    <property type="match status" value="1"/>
</dbReference>